<name>A0A0L8M1Z0_STRVG</name>
<proteinExistence type="predicted"/>
<dbReference type="AlphaFoldDB" id="A0A0L8M1Z0"/>
<evidence type="ECO:0000313" key="3">
    <source>
        <dbReference type="Proteomes" id="UP000037084"/>
    </source>
</evidence>
<comment type="caution">
    <text evidence="2">The sequence shown here is derived from an EMBL/GenBank/DDBJ whole genome shotgun (WGS) entry which is preliminary data.</text>
</comment>
<evidence type="ECO:0000313" key="2">
    <source>
        <dbReference type="EMBL" id="KOG44339.1"/>
    </source>
</evidence>
<sequence>MQFGSFSDRADQPGHLGRPGHRPVGIDAAEHPGHPPSEGTPDALAPPVDTRIRALGRDTGAHLLPMATAATDNTHDRSAADRAGTARTR</sequence>
<dbReference type="PATRIC" id="fig|1961.12.peg.7980"/>
<feature type="compositionally biased region" description="Basic and acidic residues" evidence="1">
    <location>
        <begin position="50"/>
        <end position="60"/>
    </location>
</feature>
<dbReference type="EMBL" id="LGUV01000389">
    <property type="protein sequence ID" value="KOG44339.1"/>
    <property type="molecule type" value="Genomic_DNA"/>
</dbReference>
<protein>
    <submittedName>
        <fullName evidence="2">Uncharacterized protein</fullName>
    </submittedName>
</protein>
<gene>
    <name evidence="2" type="ORF">ADK75_36250</name>
</gene>
<organism evidence="2 3">
    <name type="scientific">Streptomyces virginiae</name>
    <name type="common">Streptomyces cinnamonensis</name>
    <dbReference type="NCBI Taxonomy" id="1961"/>
    <lineage>
        <taxon>Bacteria</taxon>
        <taxon>Bacillati</taxon>
        <taxon>Actinomycetota</taxon>
        <taxon>Actinomycetes</taxon>
        <taxon>Kitasatosporales</taxon>
        <taxon>Streptomycetaceae</taxon>
        <taxon>Streptomyces</taxon>
    </lineage>
</organism>
<accession>A0A0L8M1Z0</accession>
<feature type="region of interest" description="Disordered" evidence="1">
    <location>
        <begin position="1"/>
        <end position="89"/>
    </location>
</feature>
<dbReference type="Proteomes" id="UP000037084">
    <property type="component" value="Unassembled WGS sequence"/>
</dbReference>
<reference evidence="3" key="1">
    <citation type="submission" date="2015-07" db="EMBL/GenBank/DDBJ databases">
        <authorList>
            <consortium name="Consortium for Microbial Forensics and Genomics (microFORGE)"/>
            <person name="Knight B.M."/>
            <person name="Roberts D.P."/>
            <person name="Lin D."/>
            <person name="Hari K."/>
            <person name="Fletcher J."/>
            <person name="Melcher U."/>
            <person name="Blagden T."/>
            <person name="Winegar R.A."/>
        </authorList>
    </citation>
    <scope>NUCLEOTIDE SEQUENCE [LARGE SCALE GENOMIC DNA]</scope>
    <source>
        <strain evidence="3">NRRL B-1447</strain>
    </source>
</reference>
<dbReference type="RefSeq" id="WP_053177366.1">
    <property type="nucleotide sequence ID" value="NZ_LGUV01000389.1"/>
</dbReference>
<evidence type="ECO:0000256" key="1">
    <source>
        <dbReference type="SAM" id="MobiDB-lite"/>
    </source>
</evidence>